<feature type="signal peptide" evidence="6">
    <location>
        <begin position="1"/>
        <end position="26"/>
    </location>
</feature>
<evidence type="ECO:0000256" key="4">
    <source>
        <dbReference type="ARBA" id="ARBA00023089"/>
    </source>
</evidence>
<dbReference type="InterPro" id="IPR012474">
    <property type="entry name" value="Frigida"/>
</dbReference>
<dbReference type="GO" id="GO:0009908">
    <property type="term" value="P:flower development"/>
    <property type="evidence" value="ECO:0007669"/>
    <property type="project" value="UniProtKB-KW"/>
</dbReference>
<sequence length="364" mass="38915">MIPAREASVFMLECFLLMMGINDTDGVGNGVVKIEKEVKEEAENSAVAWRKRLVVEGGLIKANDIDARGLLLFVSCFGIPSAFKREDIRDLLRASNTKEILGILQRSSVLMNKISASLEEMMKNKMEVDAVDIAKRLAQGSSASLNEANKKHLDALKSVVKCLEKHKIDPAKLLSGWQISSKILTLEKDIAAFDKKPVEKTAQKRRADETEALKRRNLLDNGVPGHAVNYSVSTPVVYGGPGAGMVPESMLPSGVATGISAGHGGHLPTGSHAWSSDAALSARYAGQPSSVGLTSLYRVSPSLEGFPGMPNVSSVSVASRGSGSDLYQFADSVVESESYLSSVSSRTISSIPGALPAYHSSYLY</sequence>
<gene>
    <name evidence="7" type="ORF">Adt_45690</name>
</gene>
<feature type="chain" id="PRO_5044782467" description="FRIGIDA-like protein" evidence="6">
    <location>
        <begin position="27"/>
        <end position="364"/>
    </location>
</feature>
<evidence type="ECO:0000313" key="8">
    <source>
        <dbReference type="Proteomes" id="UP001604336"/>
    </source>
</evidence>
<dbReference type="AlphaFoldDB" id="A0ABD1PEG2"/>
<organism evidence="7 8">
    <name type="scientific">Abeliophyllum distichum</name>
    <dbReference type="NCBI Taxonomy" id="126358"/>
    <lineage>
        <taxon>Eukaryota</taxon>
        <taxon>Viridiplantae</taxon>
        <taxon>Streptophyta</taxon>
        <taxon>Embryophyta</taxon>
        <taxon>Tracheophyta</taxon>
        <taxon>Spermatophyta</taxon>
        <taxon>Magnoliopsida</taxon>
        <taxon>eudicotyledons</taxon>
        <taxon>Gunneridae</taxon>
        <taxon>Pentapetalae</taxon>
        <taxon>asterids</taxon>
        <taxon>lamiids</taxon>
        <taxon>Lamiales</taxon>
        <taxon>Oleaceae</taxon>
        <taxon>Forsythieae</taxon>
        <taxon>Abeliophyllum</taxon>
    </lineage>
</organism>
<evidence type="ECO:0000256" key="6">
    <source>
        <dbReference type="SAM" id="SignalP"/>
    </source>
</evidence>
<name>A0ABD1PEG2_9LAMI</name>
<dbReference type="GO" id="GO:0030154">
    <property type="term" value="P:cell differentiation"/>
    <property type="evidence" value="ECO:0007669"/>
    <property type="project" value="UniProtKB-KW"/>
</dbReference>
<dbReference type="Pfam" id="PF07899">
    <property type="entry name" value="Frigida"/>
    <property type="match status" value="2"/>
</dbReference>
<keyword evidence="2 5" id="KW-0217">Developmental protein</keyword>
<dbReference type="PANTHER" id="PTHR31791">
    <property type="entry name" value="FRIGIDA-LIKE PROTEIN 3-RELATED"/>
    <property type="match status" value="1"/>
</dbReference>
<accession>A0ABD1PEG2</accession>
<dbReference type="PANTHER" id="PTHR31791:SF49">
    <property type="entry name" value="INACTIVE PROTEIN FRIGIDA"/>
    <property type="match status" value="1"/>
</dbReference>
<evidence type="ECO:0000256" key="3">
    <source>
        <dbReference type="ARBA" id="ARBA00022782"/>
    </source>
</evidence>
<evidence type="ECO:0000256" key="5">
    <source>
        <dbReference type="RuleBase" id="RU364012"/>
    </source>
</evidence>
<comment type="similarity">
    <text evidence="1 5">Belongs to the Frigida family.</text>
</comment>
<keyword evidence="6" id="KW-0732">Signal</keyword>
<dbReference type="Proteomes" id="UP001604336">
    <property type="component" value="Unassembled WGS sequence"/>
</dbReference>
<evidence type="ECO:0000256" key="1">
    <source>
        <dbReference type="ARBA" id="ARBA00008956"/>
    </source>
</evidence>
<evidence type="ECO:0000256" key="2">
    <source>
        <dbReference type="ARBA" id="ARBA00022473"/>
    </source>
</evidence>
<keyword evidence="3 5" id="KW-0221">Differentiation</keyword>
<protein>
    <recommendedName>
        <fullName evidence="5">FRIGIDA-like protein</fullName>
    </recommendedName>
</protein>
<proteinExistence type="inferred from homology"/>
<evidence type="ECO:0000313" key="7">
    <source>
        <dbReference type="EMBL" id="KAL2462270.1"/>
    </source>
</evidence>
<keyword evidence="8" id="KW-1185">Reference proteome</keyword>
<dbReference type="EMBL" id="JBFOLK010000014">
    <property type="protein sequence ID" value="KAL2462270.1"/>
    <property type="molecule type" value="Genomic_DNA"/>
</dbReference>
<reference evidence="8" key="1">
    <citation type="submission" date="2024-07" db="EMBL/GenBank/DDBJ databases">
        <title>Two chromosome-level genome assemblies of Korean endemic species Abeliophyllum distichum and Forsythia ovata (Oleaceae).</title>
        <authorList>
            <person name="Jang H."/>
        </authorList>
    </citation>
    <scope>NUCLEOTIDE SEQUENCE [LARGE SCALE GENOMIC DNA]</scope>
</reference>
<comment type="caution">
    <text evidence="7">The sequence shown here is derived from an EMBL/GenBank/DDBJ whole genome shotgun (WGS) entry which is preliminary data.</text>
</comment>
<keyword evidence="4 5" id="KW-0287">Flowering</keyword>